<evidence type="ECO:0000256" key="1">
    <source>
        <dbReference type="ARBA" id="ARBA00004196"/>
    </source>
</evidence>
<dbReference type="InterPro" id="IPR013740">
    <property type="entry name" value="Redoxin"/>
</dbReference>
<gene>
    <name evidence="6" type="ORF">GON04_23220</name>
</gene>
<sequence>MLPMSTTESTAPLTSRRSLLLAAGVGVVAAAAGAGVAFWRREPQAQGDASALWGLTFDTPAGQPLTMAALRGKPLLVNFWATWCPPCVEELPMLDRFAREHAANGWQVVGLAIDQPSAVRKFLAATPVSFPIGLAGLEGTDLGKSLGNSAGGLPFTVVLKPDGKVRERRMGKVAPGDLSRWAAAA</sequence>
<keyword evidence="4" id="KW-0472">Membrane</keyword>
<comment type="caution">
    <text evidence="6">The sequence shown here is derived from an EMBL/GenBank/DDBJ whole genome shotgun (WGS) entry which is preliminary data.</text>
</comment>
<protein>
    <submittedName>
        <fullName evidence="6">Redoxin family protein</fullName>
    </submittedName>
</protein>
<accession>A0A6N8J0M2</accession>
<dbReference type="PANTHER" id="PTHR42852:SF13">
    <property type="entry name" value="PROTEIN DIPZ"/>
    <property type="match status" value="1"/>
</dbReference>
<keyword evidence="7" id="KW-1185">Reference proteome</keyword>
<dbReference type="InterPro" id="IPR017937">
    <property type="entry name" value="Thioredoxin_CS"/>
</dbReference>
<dbReference type="AlphaFoldDB" id="A0A6N8J0M2"/>
<dbReference type="CDD" id="cd02966">
    <property type="entry name" value="TlpA_like_family"/>
    <property type="match status" value="1"/>
</dbReference>
<dbReference type="EMBL" id="WSEL01000009">
    <property type="protein sequence ID" value="MVQ32385.1"/>
    <property type="molecule type" value="Genomic_DNA"/>
</dbReference>
<evidence type="ECO:0000256" key="2">
    <source>
        <dbReference type="ARBA" id="ARBA00022748"/>
    </source>
</evidence>
<dbReference type="GO" id="GO:0015036">
    <property type="term" value="F:disulfide oxidoreductase activity"/>
    <property type="evidence" value="ECO:0007669"/>
    <property type="project" value="UniProtKB-ARBA"/>
</dbReference>
<keyword evidence="2" id="KW-0201">Cytochrome c-type biogenesis</keyword>
<dbReference type="Gene3D" id="3.40.30.10">
    <property type="entry name" value="Glutaredoxin"/>
    <property type="match status" value="1"/>
</dbReference>
<dbReference type="PROSITE" id="PS51318">
    <property type="entry name" value="TAT"/>
    <property type="match status" value="1"/>
</dbReference>
<feature type="domain" description="Thioredoxin" evidence="5">
    <location>
        <begin position="44"/>
        <end position="185"/>
    </location>
</feature>
<organism evidence="6 7">
    <name type="scientific">Ramlibacter pinisoli</name>
    <dbReference type="NCBI Taxonomy" id="2682844"/>
    <lineage>
        <taxon>Bacteria</taxon>
        <taxon>Pseudomonadati</taxon>
        <taxon>Pseudomonadota</taxon>
        <taxon>Betaproteobacteria</taxon>
        <taxon>Burkholderiales</taxon>
        <taxon>Comamonadaceae</taxon>
        <taxon>Ramlibacter</taxon>
    </lineage>
</organism>
<name>A0A6N8J0M2_9BURK</name>
<reference evidence="6 7" key="1">
    <citation type="submission" date="2019-12" db="EMBL/GenBank/DDBJ databases">
        <authorList>
            <person name="Huq M.A."/>
        </authorList>
    </citation>
    <scope>NUCLEOTIDE SEQUENCE [LARGE SCALE GENOMIC DNA]</scope>
    <source>
        <strain evidence="6 7">MAH-25</strain>
    </source>
</reference>
<dbReference type="Pfam" id="PF08534">
    <property type="entry name" value="Redoxin"/>
    <property type="match status" value="1"/>
</dbReference>
<dbReference type="GO" id="GO:0017004">
    <property type="term" value="P:cytochrome complex assembly"/>
    <property type="evidence" value="ECO:0007669"/>
    <property type="project" value="UniProtKB-KW"/>
</dbReference>
<dbReference type="GO" id="GO:0030313">
    <property type="term" value="C:cell envelope"/>
    <property type="evidence" value="ECO:0007669"/>
    <property type="project" value="UniProtKB-SubCell"/>
</dbReference>
<dbReference type="InterPro" id="IPR006311">
    <property type="entry name" value="TAT_signal"/>
</dbReference>
<feature type="transmembrane region" description="Helical" evidence="4">
    <location>
        <begin position="20"/>
        <end position="39"/>
    </location>
</feature>
<dbReference type="PROSITE" id="PS51352">
    <property type="entry name" value="THIOREDOXIN_2"/>
    <property type="match status" value="1"/>
</dbReference>
<dbReference type="InterPro" id="IPR013766">
    <property type="entry name" value="Thioredoxin_domain"/>
</dbReference>
<dbReference type="InterPro" id="IPR050553">
    <property type="entry name" value="Thioredoxin_ResA/DsbE_sf"/>
</dbReference>
<dbReference type="PANTHER" id="PTHR42852">
    <property type="entry name" value="THIOL:DISULFIDE INTERCHANGE PROTEIN DSBE"/>
    <property type="match status" value="1"/>
</dbReference>
<comment type="subcellular location">
    <subcellularLocation>
        <location evidence="1">Cell envelope</location>
    </subcellularLocation>
</comment>
<evidence type="ECO:0000313" key="6">
    <source>
        <dbReference type="EMBL" id="MVQ32385.1"/>
    </source>
</evidence>
<dbReference type="InterPro" id="IPR036249">
    <property type="entry name" value="Thioredoxin-like_sf"/>
</dbReference>
<evidence type="ECO:0000256" key="3">
    <source>
        <dbReference type="ARBA" id="ARBA00023284"/>
    </source>
</evidence>
<dbReference type="Proteomes" id="UP000469385">
    <property type="component" value="Unassembled WGS sequence"/>
</dbReference>
<evidence type="ECO:0000313" key="7">
    <source>
        <dbReference type="Proteomes" id="UP000469385"/>
    </source>
</evidence>
<keyword evidence="4" id="KW-1133">Transmembrane helix</keyword>
<evidence type="ECO:0000256" key="4">
    <source>
        <dbReference type="SAM" id="Phobius"/>
    </source>
</evidence>
<dbReference type="PROSITE" id="PS00194">
    <property type="entry name" value="THIOREDOXIN_1"/>
    <property type="match status" value="1"/>
</dbReference>
<keyword evidence="3" id="KW-0676">Redox-active center</keyword>
<keyword evidence="4" id="KW-0812">Transmembrane</keyword>
<evidence type="ECO:0000259" key="5">
    <source>
        <dbReference type="PROSITE" id="PS51352"/>
    </source>
</evidence>
<proteinExistence type="predicted"/>
<dbReference type="SUPFAM" id="SSF52833">
    <property type="entry name" value="Thioredoxin-like"/>
    <property type="match status" value="1"/>
</dbReference>